<name>U9UMC8_RHIID</name>
<accession>U9UMC8</accession>
<dbReference type="EMBL" id="KI280766">
    <property type="protein sequence ID" value="ESA16776.1"/>
    <property type="molecule type" value="Genomic_DNA"/>
</dbReference>
<dbReference type="HOGENOM" id="CLU_2832446_0_0_1"/>
<organism evidence="1">
    <name type="scientific">Rhizophagus irregularis (strain DAOM 181602 / DAOM 197198 / MUCL 43194)</name>
    <name type="common">Arbuscular mycorrhizal fungus</name>
    <name type="synonym">Glomus intraradices</name>
    <dbReference type="NCBI Taxonomy" id="747089"/>
    <lineage>
        <taxon>Eukaryota</taxon>
        <taxon>Fungi</taxon>
        <taxon>Fungi incertae sedis</taxon>
        <taxon>Mucoromycota</taxon>
        <taxon>Glomeromycotina</taxon>
        <taxon>Glomeromycetes</taxon>
        <taxon>Glomerales</taxon>
        <taxon>Glomeraceae</taxon>
        <taxon>Rhizophagus</taxon>
    </lineage>
</organism>
<gene>
    <name evidence="1" type="ORF">GLOINDRAFT_22471</name>
</gene>
<reference evidence="1" key="1">
    <citation type="submission" date="2013-07" db="EMBL/GenBank/DDBJ databases">
        <title>The genome of an arbuscular mycorrhizal fungus provides insights into the evolution of the oldest plant symbiosis.</title>
        <authorList>
            <consortium name="DOE Joint Genome Institute"/>
            <person name="Tisserant E."/>
            <person name="Malbreil M."/>
            <person name="Kuo A."/>
            <person name="Kohler A."/>
            <person name="Symeonidi A."/>
            <person name="Balestrini R."/>
            <person name="Charron P."/>
            <person name="Duensing N."/>
            <person name="Frei-dit-Frey N."/>
            <person name="Gianinazzi-Pearson V."/>
            <person name="Gilbert B."/>
            <person name="Handa Y."/>
            <person name="Hijri M."/>
            <person name="Kaul R."/>
            <person name="Kawaguchi M."/>
            <person name="Krajinski F."/>
            <person name="Lammers P."/>
            <person name="Lapierre D."/>
            <person name="Masclaux F.G."/>
            <person name="Murat C."/>
            <person name="Morin E."/>
            <person name="Ndikumana S."/>
            <person name="Pagni M."/>
            <person name="Petitpierre D."/>
            <person name="Requena N."/>
            <person name="Rosikiewicz P."/>
            <person name="Riley R."/>
            <person name="Saito K."/>
            <person name="San Clemente H."/>
            <person name="Shapiro H."/>
            <person name="van Tuinen D."/>
            <person name="Becard G."/>
            <person name="Bonfante P."/>
            <person name="Paszkowski U."/>
            <person name="Shachar-Hill Y."/>
            <person name="Young J.P."/>
            <person name="Sanders I.R."/>
            <person name="Henrissat B."/>
            <person name="Rensing S.A."/>
            <person name="Grigoriev I.V."/>
            <person name="Corradi N."/>
            <person name="Roux C."/>
            <person name="Martin F."/>
        </authorList>
    </citation>
    <scope>NUCLEOTIDE SEQUENCE</scope>
    <source>
        <strain evidence="1">DAOM 197198</strain>
    </source>
</reference>
<evidence type="ECO:0000313" key="1">
    <source>
        <dbReference type="EMBL" id="ESA16776.1"/>
    </source>
</evidence>
<sequence>MTVRFDSSINCMALLISASYDSIIREEVNLKEVLTNYLFNHKNFCYVDEFTHKLIPINAYDKLVEK</sequence>
<protein>
    <submittedName>
        <fullName evidence="1">Uncharacterized protein</fullName>
    </submittedName>
</protein>
<dbReference type="AlphaFoldDB" id="U9UMC8"/>
<dbReference type="STRING" id="747089.U9UMC8"/>
<proteinExistence type="predicted"/>